<gene>
    <name evidence="5" type="ORF">E3O65_09040</name>
</gene>
<feature type="domain" description="Glycosyltransferase 2-like" evidence="4">
    <location>
        <begin position="7"/>
        <end position="115"/>
    </location>
</feature>
<dbReference type="InterPro" id="IPR050834">
    <property type="entry name" value="Glycosyltransf_2"/>
</dbReference>
<dbReference type="RefSeq" id="WP_134363409.1">
    <property type="nucleotide sequence ID" value="NZ_SOGJ01000022.1"/>
</dbReference>
<dbReference type="InterPro" id="IPR029044">
    <property type="entry name" value="Nucleotide-diphossugar_trans"/>
</dbReference>
<dbReference type="Pfam" id="PF00535">
    <property type="entry name" value="Glycos_transf_2"/>
    <property type="match status" value="1"/>
</dbReference>
<evidence type="ECO:0000256" key="1">
    <source>
        <dbReference type="ARBA" id="ARBA00006739"/>
    </source>
</evidence>
<reference evidence="5 6" key="1">
    <citation type="submission" date="2019-03" db="EMBL/GenBank/DDBJ databases">
        <title>Genomics of glacier-inhabiting Cryobacterium strains.</title>
        <authorList>
            <person name="Liu Q."/>
            <person name="Xin Y.-H."/>
        </authorList>
    </citation>
    <scope>NUCLEOTIDE SEQUENCE [LARGE SCALE GENOMIC DNA]</scope>
    <source>
        <strain evidence="5 6">TMT4-23</strain>
    </source>
</reference>
<evidence type="ECO:0000313" key="5">
    <source>
        <dbReference type="EMBL" id="TFC97865.1"/>
    </source>
</evidence>
<evidence type="ECO:0000313" key="6">
    <source>
        <dbReference type="Proteomes" id="UP000298355"/>
    </source>
</evidence>
<organism evidence="5 6">
    <name type="scientific">Cryobacterium breve</name>
    <dbReference type="NCBI Taxonomy" id="1259258"/>
    <lineage>
        <taxon>Bacteria</taxon>
        <taxon>Bacillati</taxon>
        <taxon>Actinomycetota</taxon>
        <taxon>Actinomycetes</taxon>
        <taxon>Micrococcales</taxon>
        <taxon>Microbacteriaceae</taxon>
        <taxon>Cryobacterium</taxon>
    </lineage>
</organism>
<protein>
    <submittedName>
        <fullName evidence="5">Glycosyltransferase family 2 protein</fullName>
    </submittedName>
</protein>
<dbReference type="PANTHER" id="PTHR43685:SF5">
    <property type="entry name" value="GLYCOSYLTRANSFERASE EPSE-RELATED"/>
    <property type="match status" value="1"/>
</dbReference>
<dbReference type="SUPFAM" id="SSF53448">
    <property type="entry name" value="Nucleotide-diphospho-sugar transferases"/>
    <property type="match status" value="1"/>
</dbReference>
<keyword evidence="3" id="KW-0808">Transferase</keyword>
<dbReference type="CDD" id="cd00761">
    <property type="entry name" value="Glyco_tranf_GTA_type"/>
    <property type="match status" value="1"/>
</dbReference>
<dbReference type="PANTHER" id="PTHR43685">
    <property type="entry name" value="GLYCOSYLTRANSFERASE"/>
    <property type="match status" value="1"/>
</dbReference>
<evidence type="ECO:0000256" key="2">
    <source>
        <dbReference type="ARBA" id="ARBA00022676"/>
    </source>
</evidence>
<keyword evidence="6" id="KW-1185">Reference proteome</keyword>
<dbReference type="Proteomes" id="UP000298355">
    <property type="component" value="Unassembled WGS sequence"/>
</dbReference>
<comment type="similarity">
    <text evidence="1">Belongs to the glycosyltransferase 2 family.</text>
</comment>
<dbReference type="InterPro" id="IPR001173">
    <property type="entry name" value="Glyco_trans_2-like"/>
</dbReference>
<name>A0ABY2IYZ6_9MICO</name>
<sequence length="312" mass="33967">MSNPLVSILVITYNQQDIVLDTIESCLNQTYGNYEIVVSDDGSTDATPTILRELKTLHPNAIKLVLNPENSGITANCNAGLSACSGEFIALMGGDDLLLPSKLSEQVTAFQNDPELVLSYHPCHVLRNGVMSEVVGGRRKDVVTGFLDVVGKFGAQMPGPATMVRSSAIPAGGFNDEICTASDWLFQIDVSSQGHVARIDTPLAIYRQDLTNVGQRYFSYSDDFLKTLTIVEERYGSRPGIHSAVRRGARRFLLGITYRALEQDRPDLAVNYGRELTNYSPKFVSGAVVALARVPGTGSALRAAKSFLKRYV</sequence>
<dbReference type="Gene3D" id="3.90.550.10">
    <property type="entry name" value="Spore Coat Polysaccharide Biosynthesis Protein SpsA, Chain A"/>
    <property type="match status" value="1"/>
</dbReference>
<evidence type="ECO:0000256" key="3">
    <source>
        <dbReference type="ARBA" id="ARBA00022679"/>
    </source>
</evidence>
<dbReference type="EMBL" id="SOGJ01000022">
    <property type="protein sequence ID" value="TFC97865.1"/>
    <property type="molecule type" value="Genomic_DNA"/>
</dbReference>
<accession>A0ABY2IYZ6</accession>
<proteinExistence type="inferred from homology"/>
<evidence type="ECO:0000259" key="4">
    <source>
        <dbReference type="Pfam" id="PF00535"/>
    </source>
</evidence>
<comment type="caution">
    <text evidence="5">The sequence shown here is derived from an EMBL/GenBank/DDBJ whole genome shotgun (WGS) entry which is preliminary data.</text>
</comment>
<keyword evidence="2" id="KW-0328">Glycosyltransferase</keyword>